<keyword evidence="9" id="KW-1185">Reference proteome</keyword>
<keyword evidence="7" id="KW-0813">Transport</keyword>
<dbReference type="Proteomes" id="UP001604277">
    <property type="component" value="Unassembled WGS sequence"/>
</dbReference>
<dbReference type="PANTHER" id="PTHR10687:SF76">
    <property type="entry name" value="SECRETORY CARRIER-ASSOCIATED MEMBRANE PROTEIN 1"/>
    <property type="match status" value="1"/>
</dbReference>
<evidence type="ECO:0000256" key="3">
    <source>
        <dbReference type="ARBA" id="ARBA00022692"/>
    </source>
</evidence>
<name>A0ABD1P588_9LAMI</name>
<sequence length="182" mass="20812">MVESINRPMCPVISFKKIEKGEHRVLGLSLGANRDPNPYGNLPFFEADQSPDPVPNTLVIANCEVIKQRVAAAEHIGQFNEEARSPFVKKWKTIIHPREVIIWFLAIIYFISGVPGAYVLWYRPLYRAMRTDSALKFTWFFLSYVVLDNLALVPLLYMRFHIGFCIIAAVAPPIIFKEKSLT</sequence>
<keyword evidence="5 7" id="KW-0472">Membrane</keyword>
<keyword evidence="6 7" id="KW-0968">Cytoplasmic vesicle</keyword>
<evidence type="ECO:0000256" key="5">
    <source>
        <dbReference type="ARBA" id="ARBA00023136"/>
    </source>
</evidence>
<dbReference type="InterPro" id="IPR007273">
    <property type="entry name" value="SCAMP"/>
</dbReference>
<evidence type="ECO:0000256" key="6">
    <source>
        <dbReference type="ARBA" id="ARBA00023329"/>
    </source>
</evidence>
<gene>
    <name evidence="8" type="ORF">Fot_55328</name>
</gene>
<organism evidence="8 9">
    <name type="scientific">Forsythia ovata</name>
    <dbReference type="NCBI Taxonomy" id="205694"/>
    <lineage>
        <taxon>Eukaryota</taxon>
        <taxon>Viridiplantae</taxon>
        <taxon>Streptophyta</taxon>
        <taxon>Embryophyta</taxon>
        <taxon>Tracheophyta</taxon>
        <taxon>Spermatophyta</taxon>
        <taxon>Magnoliopsida</taxon>
        <taxon>eudicotyledons</taxon>
        <taxon>Gunneridae</taxon>
        <taxon>Pentapetalae</taxon>
        <taxon>asterids</taxon>
        <taxon>lamiids</taxon>
        <taxon>Lamiales</taxon>
        <taxon>Oleaceae</taxon>
        <taxon>Forsythieae</taxon>
        <taxon>Forsythia</taxon>
    </lineage>
</organism>
<proteinExistence type="inferred from homology"/>
<dbReference type="PANTHER" id="PTHR10687">
    <property type="entry name" value="SECRETORY CARRIER-ASSOCIATED MEMBRANE PROTEIN SCAMP"/>
    <property type="match status" value="1"/>
</dbReference>
<keyword evidence="4 7" id="KW-1133">Transmembrane helix</keyword>
<evidence type="ECO:0000313" key="8">
    <source>
        <dbReference type="EMBL" id="KAL2459042.1"/>
    </source>
</evidence>
<comment type="subcellular location">
    <subcellularLocation>
        <location evidence="7">Cell membrane</location>
        <topology evidence="7">Multi-pass membrane protein</topology>
    </subcellularLocation>
    <subcellularLocation>
        <location evidence="7">Cytoplasmic vesicle</location>
        <location evidence="7">Secretory vesicle membrane</location>
        <topology evidence="7">Multi-pass membrane protein</topology>
    </subcellularLocation>
</comment>
<evidence type="ECO:0000256" key="2">
    <source>
        <dbReference type="ARBA" id="ARBA00010482"/>
    </source>
</evidence>
<protein>
    <recommendedName>
        <fullName evidence="7">Secretory carrier-associated membrane protein</fullName>
        <shortName evidence="7">Secretory carrier membrane protein</shortName>
    </recommendedName>
</protein>
<keyword evidence="3 7" id="KW-0812">Transmembrane</keyword>
<evidence type="ECO:0000256" key="7">
    <source>
        <dbReference type="RuleBase" id="RU363122"/>
    </source>
</evidence>
<accession>A0ABD1P588</accession>
<dbReference type="EMBL" id="JBFOLJ010000025">
    <property type="protein sequence ID" value="KAL2459042.1"/>
    <property type="molecule type" value="Genomic_DNA"/>
</dbReference>
<reference evidence="9" key="1">
    <citation type="submission" date="2024-07" db="EMBL/GenBank/DDBJ databases">
        <title>Two chromosome-level genome assemblies of Korean endemic species Abeliophyllum distichum and Forsythia ovata (Oleaceae).</title>
        <authorList>
            <person name="Jang H."/>
        </authorList>
    </citation>
    <scope>NUCLEOTIDE SEQUENCE [LARGE SCALE GENOMIC DNA]</scope>
</reference>
<comment type="similarity">
    <text evidence="2 7">Belongs to the SCAMP family.</text>
</comment>
<comment type="caution">
    <text evidence="7">Lacks conserved residue(s) required for the propagation of feature annotation.</text>
</comment>
<feature type="transmembrane region" description="Helical" evidence="7">
    <location>
        <begin position="134"/>
        <end position="152"/>
    </location>
</feature>
<evidence type="ECO:0000256" key="1">
    <source>
        <dbReference type="ARBA" id="ARBA00004003"/>
    </source>
</evidence>
<dbReference type="Pfam" id="PF04144">
    <property type="entry name" value="SCAMP"/>
    <property type="match status" value="1"/>
</dbReference>
<keyword evidence="7" id="KW-1003">Cell membrane</keyword>
<evidence type="ECO:0000256" key="4">
    <source>
        <dbReference type="ARBA" id="ARBA00022989"/>
    </source>
</evidence>
<dbReference type="GO" id="GO:0005886">
    <property type="term" value="C:plasma membrane"/>
    <property type="evidence" value="ECO:0007669"/>
    <property type="project" value="UniProtKB-SubCell"/>
</dbReference>
<comment type="caution">
    <text evidence="8">The sequence shown here is derived from an EMBL/GenBank/DDBJ whole genome shotgun (WGS) entry which is preliminary data.</text>
</comment>
<comment type="function">
    <text evidence="1 7">Probably involved in membrane trafficking.</text>
</comment>
<dbReference type="AlphaFoldDB" id="A0ABD1P588"/>
<feature type="transmembrane region" description="Helical" evidence="7">
    <location>
        <begin position="100"/>
        <end position="122"/>
    </location>
</feature>
<evidence type="ECO:0000313" key="9">
    <source>
        <dbReference type="Proteomes" id="UP001604277"/>
    </source>
</evidence>
<dbReference type="GO" id="GO:0030658">
    <property type="term" value="C:transport vesicle membrane"/>
    <property type="evidence" value="ECO:0007669"/>
    <property type="project" value="UniProtKB-SubCell"/>
</dbReference>